<feature type="non-terminal residue" evidence="1">
    <location>
        <position position="1"/>
    </location>
</feature>
<evidence type="ECO:0000313" key="2">
    <source>
        <dbReference type="Proteomes" id="UP000685013"/>
    </source>
</evidence>
<comment type="caution">
    <text evidence="1">The sequence shown here is derived from an EMBL/GenBank/DDBJ whole genome shotgun (WGS) entry which is preliminary data.</text>
</comment>
<sequence length="100" mass="11119">MPNQSGPLLSLAKSKFEYPSVTTVPNAGKRLLETDVKFFISPLECRRNSKGNGDLVSDIGVVIVFQPLQILMTQKQDGHFSCMPETFYAHKRGLHQGRGL</sequence>
<name>A0AAV6N593_9ROSI</name>
<reference evidence="1 2" key="1">
    <citation type="journal article" date="2021" name="Hortic Res">
        <title>The domestication of Cucurbita argyrosperma as revealed by the genome of its wild relative.</title>
        <authorList>
            <person name="Barrera-Redondo J."/>
            <person name="Sanchez-de la Vega G."/>
            <person name="Aguirre-Liguori J.A."/>
            <person name="Castellanos-Morales G."/>
            <person name="Gutierrez-Guerrero Y.T."/>
            <person name="Aguirre-Dugua X."/>
            <person name="Aguirre-Planter E."/>
            <person name="Tenaillon M.I."/>
            <person name="Lira-Saade R."/>
            <person name="Eguiarte L.E."/>
        </authorList>
    </citation>
    <scope>NUCLEOTIDE SEQUENCE [LARGE SCALE GENOMIC DNA]</scope>
    <source>
        <strain evidence="1">JBR-2021</strain>
    </source>
</reference>
<proteinExistence type="predicted"/>
<keyword evidence="2" id="KW-1185">Reference proteome</keyword>
<dbReference type="Proteomes" id="UP000685013">
    <property type="component" value="Chromosome 9"/>
</dbReference>
<evidence type="ECO:0000313" key="1">
    <source>
        <dbReference type="EMBL" id="KAG6591598.1"/>
    </source>
</evidence>
<protein>
    <submittedName>
        <fullName evidence="1">Uncharacterized protein</fullName>
    </submittedName>
</protein>
<gene>
    <name evidence="1" type="ORF">SDJN03_13944</name>
</gene>
<dbReference type="EMBL" id="JAGKQH010000009">
    <property type="protein sequence ID" value="KAG6591598.1"/>
    <property type="molecule type" value="Genomic_DNA"/>
</dbReference>
<dbReference type="AlphaFoldDB" id="A0AAV6N593"/>
<organism evidence="1 2">
    <name type="scientific">Cucurbita argyrosperma subsp. sororia</name>
    <dbReference type="NCBI Taxonomy" id="37648"/>
    <lineage>
        <taxon>Eukaryota</taxon>
        <taxon>Viridiplantae</taxon>
        <taxon>Streptophyta</taxon>
        <taxon>Embryophyta</taxon>
        <taxon>Tracheophyta</taxon>
        <taxon>Spermatophyta</taxon>
        <taxon>Magnoliopsida</taxon>
        <taxon>eudicotyledons</taxon>
        <taxon>Gunneridae</taxon>
        <taxon>Pentapetalae</taxon>
        <taxon>rosids</taxon>
        <taxon>fabids</taxon>
        <taxon>Cucurbitales</taxon>
        <taxon>Cucurbitaceae</taxon>
        <taxon>Cucurbiteae</taxon>
        <taxon>Cucurbita</taxon>
    </lineage>
</organism>
<accession>A0AAV6N593</accession>